<keyword evidence="6" id="KW-1185">Reference proteome</keyword>
<keyword evidence="1" id="KW-0808">Transferase</keyword>
<dbReference type="GO" id="GO:0006508">
    <property type="term" value="P:proteolysis"/>
    <property type="evidence" value="ECO:0007669"/>
    <property type="project" value="UniProtKB-KW"/>
</dbReference>
<dbReference type="InterPro" id="IPR037457">
    <property type="entry name" value="M28_QC"/>
</dbReference>
<evidence type="ECO:0000313" key="5">
    <source>
        <dbReference type="EMBL" id="OCB86697.1"/>
    </source>
</evidence>
<keyword evidence="3" id="KW-0862">Zinc</keyword>
<dbReference type="GO" id="GO:0008233">
    <property type="term" value="F:peptidase activity"/>
    <property type="evidence" value="ECO:0007669"/>
    <property type="project" value="UniProtKB-KW"/>
</dbReference>
<dbReference type="Pfam" id="PF04389">
    <property type="entry name" value="Peptidase_M28"/>
    <property type="match status" value="1"/>
</dbReference>
<organism evidence="5 6">
    <name type="scientific">Sanghuangporus baumii</name>
    <name type="common">Phellinus baumii</name>
    <dbReference type="NCBI Taxonomy" id="108892"/>
    <lineage>
        <taxon>Eukaryota</taxon>
        <taxon>Fungi</taxon>
        <taxon>Dikarya</taxon>
        <taxon>Basidiomycota</taxon>
        <taxon>Agaricomycotina</taxon>
        <taxon>Agaricomycetes</taxon>
        <taxon>Hymenochaetales</taxon>
        <taxon>Hymenochaetaceae</taxon>
        <taxon>Sanghuangporus</taxon>
    </lineage>
</organism>
<dbReference type="Gene3D" id="3.40.630.10">
    <property type="entry name" value="Zn peptidases"/>
    <property type="match status" value="1"/>
</dbReference>
<comment type="similarity">
    <text evidence="3">Belongs to the peptidase M28 family.</text>
</comment>
<dbReference type="SUPFAM" id="SSF53187">
    <property type="entry name" value="Zn-dependent exopeptidases"/>
    <property type="match status" value="1"/>
</dbReference>
<dbReference type="PANTHER" id="PTHR12283">
    <property type="entry name" value="GLUTAMINYL-PEPTIDE CYCLOTRANSFERASE"/>
    <property type="match status" value="1"/>
</dbReference>
<keyword evidence="3" id="KW-0479">Metal-binding</keyword>
<dbReference type="EC" id="3.4.-.-" evidence="3"/>
<dbReference type="AlphaFoldDB" id="A0A9Q5HVC8"/>
<proteinExistence type="inferred from homology"/>
<dbReference type="OrthoDB" id="3907302at2759"/>
<reference evidence="5" key="1">
    <citation type="submission" date="2016-06" db="EMBL/GenBank/DDBJ databases">
        <title>Draft Genome sequence of the fungus Inonotus baumii.</title>
        <authorList>
            <person name="Zhu H."/>
            <person name="Lin W."/>
        </authorList>
    </citation>
    <scope>NUCLEOTIDE SEQUENCE</scope>
    <source>
        <strain evidence="5">821</strain>
    </source>
</reference>
<gene>
    <name evidence="5" type="ORF">A7U60_g6155</name>
</gene>
<evidence type="ECO:0000313" key="6">
    <source>
        <dbReference type="Proteomes" id="UP000757232"/>
    </source>
</evidence>
<keyword evidence="2" id="KW-0012">Acyltransferase</keyword>
<dbReference type="Proteomes" id="UP000757232">
    <property type="component" value="Unassembled WGS sequence"/>
</dbReference>
<dbReference type="EMBL" id="LNZH02000199">
    <property type="protein sequence ID" value="OCB86697.1"/>
    <property type="molecule type" value="Genomic_DNA"/>
</dbReference>
<comment type="caution">
    <text evidence="5">The sequence shown here is derived from an EMBL/GenBank/DDBJ whole genome shotgun (WGS) entry which is preliminary data.</text>
</comment>
<evidence type="ECO:0000256" key="1">
    <source>
        <dbReference type="ARBA" id="ARBA00022679"/>
    </source>
</evidence>
<feature type="domain" description="Peptidase M28" evidence="4">
    <location>
        <begin position="165"/>
        <end position="416"/>
    </location>
</feature>
<dbReference type="GO" id="GO:0016603">
    <property type="term" value="F:glutaminyl-peptide cyclotransferase activity"/>
    <property type="evidence" value="ECO:0007669"/>
    <property type="project" value="InterPro"/>
</dbReference>
<dbReference type="InterPro" id="IPR007484">
    <property type="entry name" value="Peptidase_M28"/>
</dbReference>
<evidence type="ECO:0000259" key="4">
    <source>
        <dbReference type="Pfam" id="PF04389"/>
    </source>
</evidence>
<dbReference type="CDD" id="cd03880">
    <property type="entry name" value="M28_QC_like"/>
    <property type="match status" value="1"/>
</dbReference>
<evidence type="ECO:0000256" key="2">
    <source>
        <dbReference type="ARBA" id="ARBA00023315"/>
    </source>
</evidence>
<evidence type="ECO:0000256" key="3">
    <source>
        <dbReference type="RuleBase" id="RU361240"/>
    </source>
</evidence>
<keyword evidence="3" id="KW-0645">Protease</keyword>
<dbReference type="GO" id="GO:0008270">
    <property type="term" value="F:zinc ion binding"/>
    <property type="evidence" value="ECO:0007669"/>
    <property type="project" value="TreeGrafter"/>
</dbReference>
<dbReference type="InterPro" id="IPR040234">
    <property type="entry name" value="QC/QCL"/>
</dbReference>
<accession>A0A9Q5HVC8</accession>
<protein>
    <recommendedName>
        <fullName evidence="3">Peptide hydrolase</fullName>
        <ecNumber evidence="3">3.4.-.-</ecNumber>
    </recommendedName>
</protein>
<keyword evidence="3" id="KW-0378">Hydrolase</keyword>
<dbReference type="PANTHER" id="PTHR12283:SF6">
    <property type="entry name" value="GLUTAMINYL-PEPTIDE CYCLOTRANSFERASE-RELATED"/>
    <property type="match status" value="1"/>
</dbReference>
<name>A0A9Q5HVC8_SANBA</name>
<dbReference type="FunFam" id="3.40.630.10:FF:000081">
    <property type="entry name" value="Peptide hydrolase"/>
    <property type="match status" value="1"/>
</dbReference>
<sequence>MTRLPIDRIRPCWSKGEKLGTTRRFVDRSSRSHALTYSPSADLLLNVSLLQTLTASWPESLIILIEHGYWLRVTLGAQLLGERAFKELSPGQISSLASNPDPLKNLDPDDRSSHLSKILIPRPPDTENNTQVKNYIASVMKRLDWGVEEDSFVSDTPYGPKRFTNVIATKDPDAPRRVIVAAHFDSKFFSSYPQNQFVGATDSAMPCALMLDLAEALDPLLNRRKEQLEEGLLEDEDVADTTLQLVFFDGEEAFKDWTDMDSVYGARHLAEKWTSTYLPPRSKRRLSTTTTELASIEHLILLDLLGAKDPRVQSFFLDTAWLFDALISSEQRLADSGALGLNVDVKGFKSFFVPRKDTLHNYGFISDDHVPFMQRGVSILHIITNPFPRVWHKLKDDASALDKDTMIRWNLIMRVFMSEYLGLEPDEKKGKLSRDNGDLIDLQVDIVMATRTKHARAAAPVRFAPEEIEDFDMGDVQDDDGVIDMISIMQEFQKKKNAKASTRSAAFQTKKNALISGARKEAETMAREGRAYIEQCKTRIDEMRAQETVTDEMMKDVMQLWSVHEDSFQALLSVYPELIEDLSPQRAQIVNAASAMLETHPLAREASRKRLMKNARKNMEAGIEAQKVV</sequence>